<feature type="region of interest" description="Disordered" evidence="1">
    <location>
        <begin position="1"/>
        <end position="35"/>
    </location>
</feature>
<sequence>MNPIAQAALKQARHPTPAPVFSTMTAPKPDKPLPMPVPTGVINQFMRLRAREDAIDMVAALKAKLASENGVQQVIEVLKRAATGRPGSVVLGFLDVIHLLQEHGK</sequence>
<dbReference type="Proteomes" id="UP001209279">
    <property type="component" value="Chromosome"/>
</dbReference>
<evidence type="ECO:0000313" key="2">
    <source>
        <dbReference type="EMBL" id="UXZ44530.1"/>
    </source>
</evidence>
<dbReference type="EMBL" id="CP083803">
    <property type="protein sequence ID" value="UXZ44530.1"/>
    <property type="molecule type" value="Genomic_DNA"/>
</dbReference>
<accession>A0AAJ5SSI4</accession>
<reference evidence="2" key="1">
    <citation type="submission" date="2021-08" db="EMBL/GenBank/DDBJ databases">
        <authorList>
            <person name="Yaryura P.M."/>
            <person name="Bianco M.I."/>
            <person name="Morais C."/>
            <person name="Setubal J.C."/>
        </authorList>
    </citation>
    <scope>NUCLEOTIDE SEQUENCE</scope>
    <source>
        <strain evidence="2">AP1</strain>
    </source>
</reference>
<organism evidence="2 3">
    <name type="scientific">Pseudomonas soli</name>
    <dbReference type="NCBI Taxonomy" id="1306993"/>
    <lineage>
        <taxon>Bacteria</taxon>
        <taxon>Pseudomonadati</taxon>
        <taxon>Pseudomonadota</taxon>
        <taxon>Gammaproteobacteria</taxon>
        <taxon>Pseudomonadales</taxon>
        <taxon>Pseudomonadaceae</taxon>
        <taxon>Pseudomonas</taxon>
    </lineage>
</organism>
<name>A0AAJ5SSI4_9PSED</name>
<gene>
    <name evidence="2" type="ORF">K7K07_21020</name>
</gene>
<dbReference type="RefSeq" id="WP_263158800.1">
    <property type="nucleotide sequence ID" value="NZ_CP083803.1"/>
</dbReference>
<evidence type="ECO:0000256" key="1">
    <source>
        <dbReference type="SAM" id="MobiDB-lite"/>
    </source>
</evidence>
<evidence type="ECO:0000313" key="3">
    <source>
        <dbReference type="Proteomes" id="UP001209279"/>
    </source>
</evidence>
<proteinExistence type="predicted"/>
<dbReference type="AlphaFoldDB" id="A0AAJ5SSI4"/>
<protein>
    <submittedName>
        <fullName evidence="2">Uncharacterized protein</fullName>
    </submittedName>
</protein>